<dbReference type="PANTHER" id="PTHR47810">
    <property type="entry name" value="DNA LIGASE"/>
    <property type="match status" value="1"/>
</dbReference>
<feature type="domain" description="ATP-dependent DNA ligase family profile" evidence="9">
    <location>
        <begin position="220"/>
        <end position="335"/>
    </location>
</feature>
<dbReference type="AlphaFoldDB" id="A0A942I2P7"/>
<dbReference type="GO" id="GO:0006281">
    <property type="term" value="P:DNA repair"/>
    <property type="evidence" value="ECO:0007669"/>
    <property type="project" value="UniProtKB-KW"/>
</dbReference>
<keyword evidence="11" id="KW-1185">Reference proteome</keyword>
<evidence type="ECO:0000256" key="3">
    <source>
        <dbReference type="ARBA" id="ARBA00022705"/>
    </source>
</evidence>
<dbReference type="GO" id="GO:0005524">
    <property type="term" value="F:ATP binding"/>
    <property type="evidence" value="ECO:0007669"/>
    <property type="project" value="InterPro"/>
</dbReference>
<dbReference type="EMBL" id="JAGWCR010000004">
    <property type="protein sequence ID" value="MBS3648724.1"/>
    <property type="molecule type" value="Genomic_DNA"/>
</dbReference>
<comment type="function">
    <text evidence="8">Very low-fidelity DNA ligase that seals nicks in double-stranded DNA during DNA repair. Together with the viral repair DNA polymerase X, fills the single nucleotide gaps generated by the AP endonuclease. It is not essential for viral replication and recombination. Displays a very low adenylation activity towards DNA with 3'-dideoxy- or 3'-amino-terminated nicks compared to regular nick DNA.</text>
</comment>
<comment type="catalytic activity">
    <reaction evidence="7">
        <text>ATP + (deoxyribonucleotide)n-3'-hydroxyl + 5'-phospho-(deoxyribonucleotide)m = (deoxyribonucleotide)n+m + AMP + diphosphate.</text>
        <dbReference type="EC" id="6.5.1.1"/>
    </reaction>
</comment>
<evidence type="ECO:0000256" key="8">
    <source>
        <dbReference type="ARBA" id="ARBA00046002"/>
    </source>
</evidence>
<comment type="caution">
    <text evidence="10">The sequence shown here is derived from an EMBL/GenBank/DDBJ whole genome shotgun (WGS) entry which is preliminary data.</text>
</comment>
<gene>
    <name evidence="10" type="ORF">KEU06_08790</name>
</gene>
<evidence type="ECO:0000256" key="2">
    <source>
        <dbReference type="ARBA" id="ARBA00022598"/>
    </source>
</evidence>
<dbReference type="PANTHER" id="PTHR47810:SF5">
    <property type="entry name" value="LIGASE, PUTATIVE-RELATED"/>
    <property type="match status" value="1"/>
</dbReference>
<name>A0A942I2P7_9HYPH</name>
<dbReference type="PROSITE" id="PS50160">
    <property type="entry name" value="DNA_LIGASE_A3"/>
    <property type="match status" value="1"/>
</dbReference>
<dbReference type="InterPro" id="IPR012310">
    <property type="entry name" value="DNA_ligase_ATP-dep_cent"/>
</dbReference>
<dbReference type="CDD" id="cd07896">
    <property type="entry name" value="Adenylation_kDNA_ligase_like"/>
    <property type="match status" value="1"/>
</dbReference>
<dbReference type="SUPFAM" id="SSF56091">
    <property type="entry name" value="DNA ligase/mRNA capping enzyme, catalytic domain"/>
    <property type="match status" value="1"/>
</dbReference>
<evidence type="ECO:0000256" key="5">
    <source>
        <dbReference type="ARBA" id="ARBA00023204"/>
    </source>
</evidence>
<dbReference type="GO" id="GO:0003910">
    <property type="term" value="F:DNA ligase (ATP) activity"/>
    <property type="evidence" value="ECO:0007669"/>
    <property type="project" value="UniProtKB-EC"/>
</dbReference>
<evidence type="ECO:0000256" key="4">
    <source>
        <dbReference type="ARBA" id="ARBA00022763"/>
    </source>
</evidence>
<evidence type="ECO:0000313" key="11">
    <source>
        <dbReference type="Proteomes" id="UP000680348"/>
    </source>
</evidence>
<evidence type="ECO:0000313" key="10">
    <source>
        <dbReference type="EMBL" id="MBS3648724.1"/>
    </source>
</evidence>
<dbReference type="SUPFAM" id="SSF50249">
    <property type="entry name" value="Nucleic acid-binding proteins"/>
    <property type="match status" value="1"/>
</dbReference>
<dbReference type="RefSeq" id="WP_188254289.1">
    <property type="nucleotide sequence ID" value="NZ_JABVCF010000004.1"/>
</dbReference>
<dbReference type="Gene3D" id="3.30.470.30">
    <property type="entry name" value="DNA ligase/mRNA capping enzyme"/>
    <property type="match status" value="1"/>
</dbReference>
<proteinExistence type="predicted"/>
<dbReference type="Gene3D" id="3.30.1490.70">
    <property type="match status" value="1"/>
</dbReference>
<organism evidence="10 11">
    <name type="scientific">Pseudaminobacter soli</name>
    <name type="common">ex Zhang et al. 2022</name>
    <dbReference type="NCBI Taxonomy" id="2831468"/>
    <lineage>
        <taxon>Bacteria</taxon>
        <taxon>Pseudomonadati</taxon>
        <taxon>Pseudomonadota</taxon>
        <taxon>Alphaproteobacteria</taxon>
        <taxon>Hyphomicrobiales</taxon>
        <taxon>Phyllobacteriaceae</taxon>
        <taxon>Pseudaminobacter</taxon>
    </lineage>
</organism>
<dbReference type="GO" id="GO:0006310">
    <property type="term" value="P:DNA recombination"/>
    <property type="evidence" value="ECO:0007669"/>
    <property type="project" value="InterPro"/>
</dbReference>
<evidence type="ECO:0000256" key="1">
    <source>
        <dbReference type="ARBA" id="ARBA00004328"/>
    </source>
</evidence>
<evidence type="ECO:0000259" key="9">
    <source>
        <dbReference type="PROSITE" id="PS50160"/>
    </source>
</evidence>
<dbReference type="GO" id="GO:0006260">
    <property type="term" value="P:DNA replication"/>
    <property type="evidence" value="ECO:0007669"/>
    <property type="project" value="UniProtKB-KW"/>
</dbReference>
<accession>A0A942I2P7</accession>
<dbReference type="InterPro" id="IPR050326">
    <property type="entry name" value="NAD_dep_DNA_ligaseB"/>
</dbReference>
<keyword evidence="5" id="KW-0234">DNA repair</keyword>
<evidence type="ECO:0000256" key="7">
    <source>
        <dbReference type="ARBA" id="ARBA00034003"/>
    </source>
</evidence>
<sequence length="382" mass="43732">MISDKIYTRDSKGNLRFWQYQVDGPRWRGISGLVDGTPVESGWTSCTPKSQPTAAEQAIFEAQAEEKKKLDRKYRRNHDANWDDVFIQPMLARDYDKLKGPLAFPVFAQPKLDGIRAIITVDGATTRQGQPITTVDHILEQLRPAFDEYPELVLDGELYNHAYKDDFNTLTSVIRKGFKVDKKALKAGVTEEQQRAEFAKQQRDLIQYHVYDIAEAAFGPTTDRVDELDRMFRHEFDCPNIVLVPTFEVEDQAGLDQLLEQWLEEGYEGQMVRTMRAPYEHTRSKHLLKRKDFEAKEFKLLAIEEGNGNWAGKAKRVVVELEDGRTNEAGIRGSFEFCAALLVNAEHYVGHPVTVRYMKQRTPDGKLRAPVAIDFHPGGRKD</sequence>
<dbReference type="Proteomes" id="UP000680348">
    <property type="component" value="Unassembled WGS sequence"/>
</dbReference>
<evidence type="ECO:0000256" key="6">
    <source>
        <dbReference type="ARBA" id="ARBA00032896"/>
    </source>
</evidence>
<keyword evidence="4" id="KW-0227">DNA damage</keyword>
<keyword evidence="2" id="KW-0436">Ligase</keyword>
<comment type="subcellular location">
    <subcellularLocation>
        <location evidence="1">Virion</location>
    </subcellularLocation>
</comment>
<protein>
    <recommendedName>
        <fullName evidence="6">Polydeoxyribonucleotide synthase [ATP]</fullName>
    </recommendedName>
</protein>
<reference evidence="10" key="1">
    <citation type="submission" date="2021-04" db="EMBL/GenBank/DDBJ databases">
        <title>Pseudaminobacter soli sp. nov., isolated from paddy soil contaminated by heavy metals.</title>
        <authorList>
            <person name="Zhang K."/>
        </authorList>
    </citation>
    <scope>NUCLEOTIDE SEQUENCE</scope>
    <source>
        <strain evidence="10">19-2017</strain>
    </source>
</reference>
<dbReference type="InterPro" id="IPR012340">
    <property type="entry name" value="NA-bd_OB-fold"/>
</dbReference>
<keyword evidence="3" id="KW-0235">DNA replication</keyword>
<dbReference type="Pfam" id="PF01068">
    <property type="entry name" value="DNA_ligase_A_M"/>
    <property type="match status" value="1"/>
</dbReference>